<accession>A0AA41QM35</accession>
<dbReference type="EMBL" id="JALAZD010000001">
    <property type="protein sequence ID" value="MCI0126953.1"/>
    <property type="molecule type" value="Genomic_DNA"/>
</dbReference>
<dbReference type="GO" id="GO:0019619">
    <property type="term" value="P:3,4-dihydroxybenzoate catabolic process"/>
    <property type="evidence" value="ECO:0007669"/>
    <property type="project" value="InterPro"/>
</dbReference>
<comment type="similarity">
    <text evidence="1">Belongs to the LysR transcriptional regulatory family.</text>
</comment>
<dbReference type="SUPFAM" id="SSF46785">
    <property type="entry name" value="Winged helix' DNA-binding domain"/>
    <property type="match status" value="1"/>
</dbReference>
<evidence type="ECO:0000259" key="5">
    <source>
        <dbReference type="PROSITE" id="PS50931"/>
    </source>
</evidence>
<dbReference type="InterPro" id="IPR036390">
    <property type="entry name" value="WH_DNA-bd_sf"/>
</dbReference>
<dbReference type="PROSITE" id="PS50931">
    <property type="entry name" value="HTH_LYSR"/>
    <property type="match status" value="1"/>
</dbReference>
<dbReference type="GO" id="GO:0003700">
    <property type="term" value="F:DNA-binding transcription factor activity"/>
    <property type="evidence" value="ECO:0007669"/>
    <property type="project" value="InterPro"/>
</dbReference>
<dbReference type="NCBIfam" id="TIGR02424">
    <property type="entry name" value="TF_pcaQ"/>
    <property type="match status" value="1"/>
</dbReference>
<sequence>MAKRPIDPRVKLRHIACFLEVARLKSVVKAADALNMSQPAASKTIQELEEIVGVTLFDRSRRNLFPTPSGEVFLRYASTSFTALRQGIDSLGSAQAQEIVKVGALPTVSARILPPSVKRFSDQHLPAITRIITGPNAYLLSLLRMGDVDLVIGRMADPDAMTGLAFEHLYSEKVVFVVRPGHPLLAEPRFELSMIEPYQTLMPTPDSVIRPFVQRLLLAHGVSNVRDEIETVSNAFGRSFTRLSDAVWIISEGVVAEDVADGQLALLPIDTSETLGPVGLTTRTDTAQSLAAQALIQSIREVAAGFERR</sequence>
<evidence type="ECO:0000256" key="2">
    <source>
        <dbReference type="ARBA" id="ARBA00023015"/>
    </source>
</evidence>
<reference evidence="6" key="1">
    <citation type="submission" date="2022-03" db="EMBL/GenBank/DDBJ databases">
        <title>The complete genome sequence of a Methyloterrigena soli.</title>
        <authorList>
            <person name="Zi Z."/>
        </authorList>
    </citation>
    <scope>NUCLEOTIDE SEQUENCE</scope>
    <source>
        <strain evidence="6">M48</strain>
    </source>
</reference>
<dbReference type="PRINTS" id="PR00039">
    <property type="entry name" value="HTHLYSR"/>
</dbReference>
<dbReference type="FunFam" id="1.10.10.10:FF:000001">
    <property type="entry name" value="LysR family transcriptional regulator"/>
    <property type="match status" value="1"/>
</dbReference>
<dbReference type="Proteomes" id="UP001156140">
    <property type="component" value="Unassembled WGS sequence"/>
</dbReference>
<dbReference type="InterPro" id="IPR005119">
    <property type="entry name" value="LysR_subst-bd"/>
</dbReference>
<evidence type="ECO:0000256" key="1">
    <source>
        <dbReference type="ARBA" id="ARBA00009437"/>
    </source>
</evidence>
<keyword evidence="4" id="KW-0804">Transcription</keyword>
<dbReference type="AlphaFoldDB" id="A0AA41QM35"/>
<name>A0AA41QM35_9HYPH</name>
<dbReference type="Pfam" id="PF00126">
    <property type="entry name" value="HTH_1"/>
    <property type="match status" value="1"/>
</dbReference>
<keyword evidence="3" id="KW-0238">DNA-binding</keyword>
<dbReference type="InterPro" id="IPR050950">
    <property type="entry name" value="HTH-type_LysR_regulators"/>
</dbReference>
<dbReference type="GO" id="GO:0005829">
    <property type="term" value="C:cytosol"/>
    <property type="evidence" value="ECO:0007669"/>
    <property type="project" value="TreeGrafter"/>
</dbReference>
<dbReference type="InterPro" id="IPR000847">
    <property type="entry name" value="LysR_HTH_N"/>
</dbReference>
<evidence type="ECO:0000313" key="6">
    <source>
        <dbReference type="EMBL" id="MCI0126953.1"/>
    </source>
</evidence>
<dbReference type="GO" id="GO:0003677">
    <property type="term" value="F:DNA binding"/>
    <property type="evidence" value="ECO:0007669"/>
    <property type="project" value="UniProtKB-KW"/>
</dbReference>
<dbReference type="GO" id="GO:0045893">
    <property type="term" value="P:positive regulation of DNA-templated transcription"/>
    <property type="evidence" value="ECO:0007669"/>
    <property type="project" value="InterPro"/>
</dbReference>
<dbReference type="PANTHER" id="PTHR30419">
    <property type="entry name" value="HTH-TYPE TRANSCRIPTIONAL REGULATOR YBHD"/>
    <property type="match status" value="1"/>
</dbReference>
<evidence type="ECO:0000256" key="4">
    <source>
        <dbReference type="ARBA" id="ARBA00023163"/>
    </source>
</evidence>
<keyword evidence="2" id="KW-0805">Transcription regulation</keyword>
<gene>
    <name evidence="6" type="primary">pcaQ</name>
    <name evidence="6" type="ORF">ML536_08950</name>
</gene>
<feature type="domain" description="HTH lysR-type" evidence="5">
    <location>
        <begin position="10"/>
        <end position="67"/>
    </location>
</feature>
<dbReference type="Gene3D" id="3.40.190.290">
    <property type="match status" value="1"/>
</dbReference>
<dbReference type="Pfam" id="PF03466">
    <property type="entry name" value="LysR_substrate"/>
    <property type="match status" value="1"/>
</dbReference>
<proteinExistence type="inferred from homology"/>
<dbReference type="PANTHER" id="PTHR30419:SF8">
    <property type="entry name" value="NITROGEN ASSIMILATION TRANSCRIPTIONAL ACTIVATOR-RELATED"/>
    <property type="match status" value="1"/>
</dbReference>
<organism evidence="6 7">
    <name type="scientific">Paradevosia shaoguanensis</name>
    <dbReference type="NCBI Taxonomy" id="1335043"/>
    <lineage>
        <taxon>Bacteria</taxon>
        <taxon>Pseudomonadati</taxon>
        <taxon>Pseudomonadota</taxon>
        <taxon>Alphaproteobacteria</taxon>
        <taxon>Hyphomicrobiales</taxon>
        <taxon>Devosiaceae</taxon>
        <taxon>Paradevosia</taxon>
    </lineage>
</organism>
<keyword evidence="7" id="KW-1185">Reference proteome</keyword>
<dbReference type="Gene3D" id="1.10.10.10">
    <property type="entry name" value="Winged helix-like DNA-binding domain superfamily/Winged helix DNA-binding domain"/>
    <property type="match status" value="1"/>
</dbReference>
<evidence type="ECO:0000313" key="7">
    <source>
        <dbReference type="Proteomes" id="UP001156140"/>
    </source>
</evidence>
<comment type="caution">
    <text evidence="6">The sequence shown here is derived from an EMBL/GenBank/DDBJ whole genome shotgun (WGS) entry which is preliminary data.</text>
</comment>
<protein>
    <submittedName>
        <fullName evidence="6">Pca operon transcription factor PcaQ</fullName>
    </submittedName>
</protein>
<dbReference type="SUPFAM" id="SSF53850">
    <property type="entry name" value="Periplasmic binding protein-like II"/>
    <property type="match status" value="1"/>
</dbReference>
<dbReference type="InterPro" id="IPR012787">
    <property type="entry name" value="TF_PcaQ"/>
</dbReference>
<evidence type="ECO:0000256" key="3">
    <source>
        <dbReference type="ARBA" id="ARBA00023125"/>
    </source>
</evidence>
<dbReference type="RefSeq" id="WP_281735640.1">
    <property type="nucleotide sequence ID" value="NZ_JAKETQ010000001.1"/>
</dbReference>
<dbReference type="InterPro" id="IPR036388">
    <property type="entry name" value="WH-like_DNA-bd_sf"/>
</dbReference>